<dbReference type="AlphaFoldDB" id="A0A7H8TIW3"/>
<reference evidence="1 2" key="1">
    <citation type="submission" date="2020-06" db="EMBL/GenBank/DDBJ databases">
        <title>Genome mining for natural products.</title>
        <authorList>
            <person name="Zhang B."/>
            <person name="Shi J."/>
            <person name="Ge H."/>
        </authorList>
    </citation>
    <scope>NUCLEOTIDE SEQUENCE [LARGE SCALE GENOMIC DNA]</scope>
    <source>
        <strain evidence="1 2">NA02069</strain>
    </source>
</reference>
<accession>A0A7H8TIW3</accession>
<sequence length="111" mass="11986">MSKAPFSKCNLVSRHLVTSSLEERFRPAILSTVGQLVLEATAARMAWCLRGTMVQEVAAGSRGRGSGPDTAHGRRNPGGLTALIIASGLNVAPTRLFENVFEVRDETKVEY</sequence>
<dbReference type="RefSeq" id="WP_176578064.1">
    <property type="nucleotide sequence ID" value="NZ_CP056041.1"/>
</dbReference>
<keyword evidence="2" id="KW-1185">Reference proteome</keyword>
<dbReference type="Proteomes" id="UP000509418">
    <property type="component" value="Chromosome"/>
</dbReference>
<evidence type="ECO:0000313" key="2">
    <source>
        <dbReference type="Proteomes" id="UP000509418"/>
    </source>
</evidence>
<proteinExistence type="predicted"/>
<evidence type="ECO:0000313" key="1">
    <source>
        <dbReference type="EMBL" id="QKZ23274.1"/>
    </source>
</evidence>
<gene>
    <name evidence="1" type="ORF">HUT05_41490</name>
</gene>
<organism evidence="1 2">
    <name type="scientific">Streptomyces chartreusis</name>
    <dbReference type="NCBI Taxonomy" id="1969"/>
    <lineage>
        <taxon>Bacteria</taxon>
        <taxon>Bacillati</taxon>
        <taxon>Actinomycetota</taxon>
        <taxon>Actinomycetes</taxon>
        <taxon>Kitasatosporales</taxon>
        <taxon>Streptomycetaceae</taxon>
        <taxon>Streptomyces</taxon>
    </lineage>
</organism>
<name>A0A7H8TIW3_STRCX</name>
<dbReference type="EMBL" id="CP056041">
    <property type="protein sequence ID" value="QKZ23274.1"/>
    <property type="molecule type" value="Genomic_DNA"/>
</dbReference>
<protein>
    <submittedName>
        <fullName evidence="1">Uncharacterized protein</fullName>
    </submittedName>
</protein>